<dbReference type="SUPFAM" id="SSF46785">
    <property type="entry name" value="Winged helix' DNA-binding domain"/>
    <property type="match status" value="2"/>
</dbReference>
<evidence type="ECO:0000313" key="3">
    <source>
        <dbReference type="EMBL" id="ODN40981.1"/>
    </source>
</evidence>
<evidence type="ECO:0000256" key="1">
    <source>
        <dbReference type="ARBA" id="ARBA00038283"/>
    </source>
</evidence>
<dbReference type="InterPro" id="IPR000525">
    <property type="entry name" value="Initiator_Rep_WH1"/>
</dbReference>
<gene>
    <name evidence="3" type="ORF">BGC07_18665</name>
</gene>
<proteinExistence type="inferred from homology"/>
<dbReference type="Gene3D" id="1.10.10.10">
    <property type="entry name" value="Winged helix-like DNA-binding domain superfamily/Winged helix DNA-binding domain"/>
    <property type="match status" value="2"/>
</dbReference>
<evidence type="ECO:0000313" key="4">
    <source>
        <dbReference type="Proteomes" id="UP000094329"/>
    </source>
</evidence>
<dbReference type="RefSeq" id="WP_069314567.1">
    <property type="nucleotide sequence ID" value="NZ_MDTU01000009.1"/>
</dbReference>
<reference evidence="3 4" key="1">
    <citation type="submission" date="2016-08" db="EMBL/GenBank/DDBJ databases">
        <title>Draft genome sequence of Candidatus Piscirickettsia litoralis, from seawater.</title>
        <authorList>
            <person name="Wan X."/>
            <person name="Lee A.J."/>
            <person name="Hou S."/>
            <person name="Donachie S.P."/>
        </authorList>
    </citation>
    <scope>NUCLEOTIDE SEQUENCE [LARGE SCALE GENOMIC DNA]</scope>
    <source>
        <strain evidence="3 4">Y2</strain>
    </source>
</reference>
<dbReference type="InterPro" id="IPR036388">
    <property type="entry name" value="WH-like_DNA-bd_sf"/>
</dbReference>
<dbReference type="Pfam" id="PF01051">
    <property type="entry name" value="Rep3_N"/>
    <property type="match status" value="1"/>
</dbReference>
<accession>A0ABX2ZWH8</accession>
<keyword evidence="4" id="KW-1185">Reference proteome</keyword>
<comment type="similarity">
    <text evidence="1">Belongs to the initiator RepB protein family.</text>
</comment>
<protein>
    <recommendedName>
        <fullName evidence="2">Initiator Rep protein WH1 domain-containing protein</fullName>
    </recommendedName>
</protein>
<dbReference type="InterPro" id="IPR036390">
    <property type="entry name" value="WH_DNA-bd_sf"/>
</dbReference>
<dbReference type="EMBL" id="MDTU01000009">
    <property type="protein sequence ID" value="ODN40981.1"/>
    <property type="molecule type" value="Genomic_DNA"/>
</dbReference>
<dbReference type="Proteomes" id="UP000094329">
    <property type="component" value="Unassembled WGS sequence"/>
</dbReference>
<sequence length="276" mass="32584">MKKQTITKHNHLIEASYRLSLTEMQIVLYGISLINPLNPDESSVFSFDIEIAKFSEMFDRQHSEIYRDLKAAVDHRFWHREFSYYDDQGTQTKQRWLIMAQYNDKSSTIKVAFNPFINKYLSKLKDNFTSYYIEQIAAFKSIYSIRIYEIAAMHLNRSKKQQYKFSYDIEMLKELLELSGKYQLTADLKRYAIEPAVKEINKYSDLMIKYQLKKTGRKYTSIEFFVKKRAINKNKPVRPKRADAIIKIADKKKALTSEQKQNGSAILESLKKTVKS</sequence>
<dbReference type="Pfam" id="PF21205">
    <property type="entry name" value="Rep3_C"/>
    <property type="match status" value="1"/>
</dbReference>
<feature type="domain" description="Initiator Rep protein WH1" evidence="2">
    <location>
        <begin position="6"/>
        <end position="150"/>
    </location>
</feature>
<comment type="caution">
    <text evidence="3">The sequence shown here is derived from an EMBL/GenBank/DDBJ whole genome shotgun (WGS) entry which is preliminary data.</text>
</comment>
<name>A0ABX2ZWH8_9GAMM</name>
<organism evidence="3 4">
    <name type="scientific">Piscirickettsia litoralis</name>
    <dbReference type="NCBI Taxonomy" id="1891921"/>
    <lineage>
        <taxon>Bacteria</taxon>
        <taxon>Pseudomonadati</taxon>
        <taxon>Pseudomonadota</taxon>
        <taxon>Gammaproteobacteria</taxon>
        <taxon>Thiotrichales</taxon>
        <taxon>Piscirickettsiaceae</taxon>
        <taxon>Piscirickettsia</taxon>
    </lineage>
</organism>
<evidence type="ECO:0000259" key="2">
    <source>
        <dbReference type="Pfam" id="PF01051"/>
    </source>
</evidence>